<dbReference type="Proteomes" id="UP001149165">
    <property type="component" value="Unassembled WGS sequence"/>
</dbReference>
<name>A0A9W9F3G7_9EURO</name>
<dbReference type="InterPro" id="IPR025340">
    <property type="entry name" value="DUF4246"/>
</dbReference>
<keyword evidence="5" id="KW-1185">Reference proteome</keyword>
<dbReference type="InterPro" id="IPR049207">
    <property type="entry name" value="DUF4246_N"/>
</dbReference>
<dbReference type="AlphaFoldDB" id="A0A9W9F3G7"/>
<dbReference type="OrthoDB" id="415532at2759"/>
<reference evidence="4" key="2">
    <citation type="journal article" date="2023" name="IMA Fungus">
        <title>Comparative genomic study of the Penicillium genus elucidates a diverse pangenome and 15 lateral gene transfer events.</title>
        <authorList>
            <person name="Petersen C."/>
            <person name="Sorensen T."/>
            <person name="Nielsen M.R."/>
            <person name="Sondergaard T.E."/>
            <person name="Sorensen J.L."/>
            <person name="Fitzpatrick D.A."/>
            <person name="Frisvad J.C."/>
            <person name="Nielsen K.L."/>
        </authorList>
    </citation>
    <scope>NUCLEOTIDE SEQUENCE</scope>
    <source>
        <strain evidence="4">IBT 30069</strain>
    </source>
</reference>
<dbReference type="EMBL" id="JAPQKH010000006">
    <property type="protein sequence ID" value="KAJ5092800.1"/>
    <property type="molecule type" value="Genomic_DNA"/>
</dbReference>
<comment type="caution">
    <text evidence="4">The sequence shown here is derived from an EMBL/GenBank/DDBJ whole genome shotgun (WGS) entry which is preliminary data.</text>
</comment>
<sequence length="669" mass="75796">MFGSATTRLGASHDREMMPYDPRSRLQMPGFNVPLEVQPVTNRFTNPEWAESLPPILGFMRALDPIQAYNKPLTQECVCTVLLVTSTRADNFSSPPLTLTEITMMRAINFITEQAEWHSKIFDDESIAAWREELLQINMAMSPMMMAWVINELQQKVVLYKDSEKGLVECFDKGVVKSDTAISTDLRLALKEALALLENASEGKDYEPGSDDKVVNLVDPSLFPVIYGRTRVLPDELVGLENVFSRVGEGIVLPVTQENEKFSRIATINAEIAETSEGHMNTDGKLILSTEFQWLPFDVKITHSSGCQILSYINNIHPIKHQALYKILEEIVGNTIPLWEQSLLLPPTEQRIDYDKVEYDEQPNAAPNPDLNDRSGESQTAQPIRAPEPGDFLPREPSFYFEDHVILRDKFRHGNLQVVLKLFNIELTPDKPDYEGGAWNFDGQLVSFLILKADTGCFYSIADFNKNERICSSAMYFYDNENITEGTVAFRSRGKIDIINYHVENERPQYDFLQKIFGFGPEVRGYGPCQQVTQELGGVICKEGKLIAFPPTVQHRLSPFSLVDKSKPGHCKVLVLSLVDPHRRIISSANVPPQREDWGREKTDLVQSKLAKHLPFELGEMITKDTCGSLMTMEEAKKHRLALKEEHALQSKQTNWNFEMGSLSLYTPE</sequence>
<evidence type="ECO:0000259" key="3">
    <source>
        <dbReference type="Pfam" id="PF21666"/>
    </source>
</evidence>
<gene>
    <name evidence="4" type="ORF">N7456_008661</name>
</gene>
<dbReference type="Pfam" id="PF21666">
    <property type="entry name" value="DUF4246_N"/>
    <property type="match status" value="1"/>
</dbReference>
<dbReference type="PANTHER" id="PTHR33119:SF1">
    <property type="entry name" value="FE2OG DIOXYGENASE DOMAIN-CONTAINING PROTEIN"/>
    <property type="match status" value="1"/>
</dbReference>
<feature type="region of interest" description="Disordered" evidence="1">
    <location>
        <begin position="361"/>
        <end position="395"/>
    </location>
</feature>
<organism evidence="4 5">
    <name type="scientific">Penicillium angulare</name>
    <dbReference type="NCBI Taxonomy" id="116970"/>
    <lineage>
        <taxon>Eukaryota</taxon>
        <taxon>Fungi</taxon>
        <taxon>Dikarya</taxon>
        <taxon>Ascomycota</taxon>
        <taxon>Pezizomycotina</taxon>
        <taxon>Eurotiomycetes</taxon>
        <taxon>Eurotiomycetidae</taxon>
        <taxon>Eurotiales</taxon>
        <taxon>Aspergillaceae</taxon>
        <taxon>Penicillium</taxon>
    </lineage>
</organism>
<evidence type="ECO:0000259" key="2">
    <source>
        <dbReference type="Pfam" id="PF14033"/>
    </source>
</evidence>
<dbReference type="PANTHER" id="PTHR33119">
    <property type="entry name" value="IFI3P"/>
    <property type="match status" value="1"/>
</dbReference>
<protein>
    <submittedName>
        <fullName evidence="4">Uncharacterized protein</fullName>
    </submittedName>
</protein>
<accession>A0A9W9F3G7</accession>
<evidence type="ECO:0000313" key="5">
    <source>
        <dbReference type="Proteomes" id="UP001149165"/>
    </source>
</evidence>
<dbReference type="Pfam" id="PF14033">
    <property type="entry name" value="DUF4246"/>
    <property type="match status" value="1"/>
</dbReference>
<dbReference type="InterPro" id="IPR049192">
    <property type="entry name" value="DUF4246_C"/>
</dbReference>
<proteinExistence type="predicted"/>
<reference evidence="4" key="1">
    <citation type="submission" date="2022-11" db="EMBL/GenBank/DDBJ databases">
        <authorList>
            <person name="Petersen C."/>
        </authorList>
    </citation>
    <scope>NUCLEOTIDE SEQUENCE</scope>
    <source>
        <strain evidence="4">IBT 30069</strain>
    </source>
</reference>
<feature type="domain" description="DUF4246" evidence="2">
    <location>
        <begin position="145"/>
        <end position="601"/>
    </location>
</feature>
<feature type="domain" description="DUF4246" evidence="3">
    <location>
        <begin position="28"/>
        <end position="133"/>
    </location>
</feature>
<evidence type="ECO:0000313" key="4">
    <source>
        <dbReference type="EMBL" id="KAJ5092800.1"/>
    </source>
</evidence>
<evidence type="ECO:0000256" key="1">
    <source>
        <dbReference type="SAM" id="MobiDB-lite"/>
    </source>
</evidence>